<evidence type="ECO:0000313" key="5">
    <source>
        <dbReference type="EMBL" id="VFK03288.1"/>
    </source>
</evidence>
<dbReference type="GO" id="GO:0004803">
    <property type="term" value="F:transposase activity"/>
    <property type="evidence" value="ECO:0007669"/>
    <property type="project" value="InterPro"/>
</dbReference>
<evidence type="ECO:0000313" key="7">
    <source>
        <dbReference type="EMBL" id="VFK06605.1"/>
    </source>
</evidence>
<dbReference type="AlphaFoldDB" id="A0A450VEW5"/>
<evidence type="ECO:0000259" key="2">
    <source>
        <dbReference type="Pfam" id="PF02371"/>
    </source>
</evidence>
<protein>
    <submittedName>
        <fullName evidence="5">Transposase IS116/IS110/IS902 family protein</fullName>
    </submittedName>
</protein>
<sequence>MAGPDPPQHQSGSSLDKPARISKAGNKYPRTALYTFNGHILNFPRNKR</sequence>
<evidence type="ECO:0000313" key="4">
    <source>
        <dbReference type="EMBL" id="VFK00465.1"/>
    </source>
</evidence>
<dbReference type="EMBL" id="CAADFG010000193">
    <property type="protein sequence ID" value="VFK00465.1"/>
    <property type="molecule type" value="Genomic_DNA"/>
</dbReference>
<reference evidence="5" key="1">
    <citation type="submission" date="2019-02" db="EMBL/GenBank/DDBJ databases">
        <authorList>
            <person name="Gruber-Vodicka R. H."/>
            <person name="Seah K. B. B."/>
        </authorList>
    </citation>
    <scope>NUCLEOTIDE SEQUENCE</scope>
    <source>
        <strain evidence="5">BECK_SA2B12</strain>
        <strain evidence="3">BECK_SA2B15</strain>
        <strain evidence="6">BECK_SA2B20</strain>
    </source>
</reference>
<feature type="region of interest" description="Disordered" evidence="1">
    <location>
        <begin position="1"/>
        <end position="28"/>
    </location>
</feature>
<dbReference type="EMBL" id="CAADFJ010000123">
    <property type="protein sequence ID" value="VFK03288.1"/>
    <property type="molecule type" value="Genomic_DNA"/>
</dbReference>
<proteinExistence type="predicted"/>
<organism evidence="5">
    <name type="scientific">Candidatus Kentrum eta</name>
    <dbReference type="NCBI Taxonomy" id="2126337"/>
    <lineage>
        <taxon>Bacteria</taxon>
        <taxon>Pseudomonadati</taxon>
        <taxon>Pseudomonadota</taxon>
        <taxon>Gammaproteobacteria</taxon>
        <taxon>Candidatus Kentrum</taxon>
    </lineage>
</organism>
<gene>
    <name evidence="3" type="ORF">BECKH772A_GA0070896_101263</name>
    <name evidence="4" type="ORF">BECKH772A_GA0070896_101939</name>
    <name evidence="6" type="ORF">BECKH772B_GA0070898_106712</name>
    <name evidence="5" type="ORF">BECKH772C_GA0070978_101232</name>
    <name evidence="7" type="ORF">BECKH772C_GA0070978_103606</name>
</gene>
<dbReference type="InterPro" id="IPR003346">
    <property type="entry name" value="Transposase_20"/>
</dbReference>
<feature type="domain" description="Transposase IS116/IS110/IS902 C-terminal" evidence="2">
    <location>
        <begin position="2"/>
        <end position="38"/>
    </location>
</feature>
<dbReference type="EMBL" id="CAADFJ010000360">
    <property type="protein sequence ID" value="VFK06605.1"/>
    <property type="molecule type" value="Genomic_DNA"/>
</dbReference>
<dbReference type="Pfam" id="PF02371">
    <property type="entry name" value="Transposase_20"/>
    <property type="match status" value="1"/>
</dbReference>
<dbReference type="GO" id="GO:0006313">
    <property type="term" value="P:DNA transposition"/>
    <property type="evidence" value="ECO:0007669"/>
    <property type="project" value="InterPro"/>
</dbReference>
<dbReference type="GO" id="GO:0003677">
    <property type="term" value="F:DNA binding"/>
    <property type="evidence" value="ECO:0007669"/>
    <property type="project" value="InterPro"/>
</dbReference>
<dbReference type="EMBL" id="CAADFI010000671">
    <property type="protein sequence ID" value="VFK06342.1"/>
    <property type="molecule type" value="Genomic_DNA"/>
</dbReference>
<evidence type="ECO:0000313" key="3">
    <source>
        <dbReference type="EMBL" id="VFJ97717.1"/>
    </source>
</evidence>
<evidence type="ECO:0000256" key="1">
    <source>
        <dbReference type="SAM" id="MobiDB-lite"/>
    </source>
</evidence>
<evidence type="ECO:0000313" key="6">
    <source>
        <dbReference type="EMBL" id="VFK06342.1"/>
    </source>
</evidence>
<accession>A0A450VEW5</accession>
<dbReference type="EMBL" id="CAADFG010000126">
    <property type="protein sequence ID" value="VFJ97717.1"/>
    <property type="molecule type" value="Genomic_DNA"/>
</dbReference>
<name>A0A450VEW5_9GAMM</name>